<dbReference type="Proteomes" id="UP000051269">
    <property type="component" value="Unassembled WGS sequence"/>
</dbReference>
<dbReference type="Gene3D" id="3.30.160.250">
    <property type="match status" value="1"/>
</dbReference>
<dbReference type="SUPFAM" id="SSF143100">
    <property type="entry name" value="TTHA1013/TTHA0281-like"/>
    <property type="match status" value="1"/>
</dbReference>
<protein>
    <recommendedName>
        <fullName evidence="1">HicB-like antitoxin of toxin-antitoxin system domain-containing protein</fullName>
    </recommendedName>
</protein>
<feature type="domain" description="HicB-like antitoxin of toxin-antitoxin system" evidence="1">
    <location>
        <begin position="14"/>
        <end position="65"/>
    </location>
</feature>
<evidence type="ECO:0000313" key="2">
    <source>
        <dbReference type="EMBL" id="KRO62429.1"/>
    </source>
</evidence>
<evidence type="ECO:0000259" key="1">
    <source>
        <dbReference type="Pfam" id="PF15919"/>
    </source>
</evidence>
<organism evidence="2 3">
    <name type="scientific">Verrucomicrobia subdivision 6 bacterium BACL9 MAG-120507-bin52</name>
    <dbReference type="NCBI Taxonomy" id="1655590"/>
    <lineage>
        <taxon>Bacteria</taxon>
        <taxon>Pseudomonadati</taxon>
        <taxon>Verrucomicrobiota</taxon>
        <taxon>Verrucomicrobiia</taxon>
        <taxon>Verrucomicrobiales</taxon>
        <taxon>Verrucomicrobia subdivision 6</taxon>
    </lineage>
</organism>
<dbReference type="InterPro" id="IPR051404">
    <property type="entry name" value="TA_system_antitoxin"/>
</dbReference>
<evidence type="ECO:0000313" key="3">
    <source>
        <dbReference type="Proteomes" id="UP000051269"/>
    </source>
</evidence>
<accession>A0A0R2RPR1</accession>
<comment type="caution">
    <text evidence="2">The sequence shown here is derived from an EMBL/GenBank/DDBJ whole genome shotgun (WGS) entry which is preliminary data.</text>
</comment>
<proteinExistence type="predicted"/>
<dbReference type="PANTHER" id="PTHR34504">
    <property type="entry name" value="ANTITOXIN HICB"/>
    <property type="match status" value="1"/>
</dbReference>
<sequence length="71" mass="7894">MSENKYESIIYWDQADGIFVVEVPELAGCKAHGSTKREALERAEQAASLWLETARSQGREIPNPKGKLAFA</sequence>
<dbReference type="InterPro" id="IPR031807">
    <property type="entry name" value="HicB-like"/>
</dbReference>
<name>A0A0R2RPR1_9BACT</name>
<dbReference type="AlphaFoldDB" id="A0A0R2RPR1"/>
<dbReference type="EMBL" id="LIBO01000078">
    <property type="protein sequence ID" value="KRO62429.1"/>
    <property type="molecule type" value="Genomic_DNA"/>
</dbReference>
<reference evidence="2 3" key="1">
    <citation type="submission" date="2015-10" db="EMBL/GenBank/DDBJ databases">
        <title>Metagenome-Assembled Genomes uncover a global brackish microbiome.</title>
        <authorList>
            <person name="Hugerth L.W."/>
            <person name="Larsson J."/>
            <person name="Alneberg J."/>
            <person name="Lindh M.V."/>
            <person name="Legrand C."/>
            <person name="Pinhassi J."/>
            <person name="Andersson A.F."/>
        </authorList>
    </citation>
    <scope>NUCLEOTIDE SEQUENCE [LARGE SCALE GENOMIC DNA]</scope>
    <source>
        <strain evidence="2">BACL18 MAG-120507-bin52</strain>
    </source>
</reference>
<gene>
    <name evidence="2" type="ORF">ABR82_07265</name>
</gene>
<dbReference type="Pfam" id="PF15919">
    <property type="entry name" value="HicB_lk_antitox"/>
    <property type="match status" value="1"/>
</dbReference>
<dbReference type="InterPro" id="IPR035069">
    <property type="entry name" value="TTHA1013/TTHA0281-like"/>
</dbReference>
<dbReference type="PANTHER" id="PTHR34504:SF2">
    <property type="entry name" value="UPF0150 PROTEIN SSL0259"/>
    <property type="match status" value="1"/>
</dbReference>